<gene>
    <name evidence="3" type="ORF">GK047_26545</name>
</gene>
<dbReference type="SUPFAM" id="SSF49785">
    <property type="entry name" value="Galactose-binding domain-like"/>
    <property type="match status" value="4"/>
</dbReference>
<dbReference type="Gene3D" id="2.60.120.260">
    <property type="entry name" value="Galactose-binding domain-like"/>
    <property type="match status" value="4"/>
</dbReference>
<evidence type="ECO:0000259" key="2">
    <source>
        <dbReference type="PROSITE" id="PS50853"/>
    </source>
</evidence>
<dbReference type="RefSeq" id="WP_163953418.1">
    <property type="nucleotide sequence ID" value="NZ_JAAIKC010000019.1"/>
</dbReference>
<dbReference type="InterPro" id="IPR003961">
    <property type="entry name" value="FN3_dom"/>
</dbReference>
<reference evidence="3" key="1">
    <citation type="submission" date="2020-02" db="EMBL/GenBank/DDBJ databases">
        <authorList>
            <person name="Shen X.-R."/>
            <person name="Zhang Y.-X."/>
        </authorList>
    </citation>
    <scope>NUCLEOTIDE SEQUENCE</scope>
    <source>
        <strain evidence="3">SYP-B3998</strain>
    </source>
</reference>
<proteinExistence type="predicted"/>
<dbReference type="InterPro" id="IPR008979">
    <property type="entry name" value="Galactose-bd-like_sf"/>
</dbReference>
<dbReference type="InterPro" id="IPR013783">
    <property type="entry name" value="Ig-like_fold"/>
</dbReference>
<dbReference type="InterPro" id="IPR036116">
    <property type="entry name" value="FN3_sf"/>
</dbReference>
<accession>A0A6G4A597</accession>
<keyword evidence="1" id="KW-0732">Signal</keyword>
<name>A0A6G4A597_9BACL</name>
<organism evidence="3">
    <name type="scientific">Paenibacillus sp. SYP-B3998</name>
    <dbReference type="NCBI Taxonomy" id="2678564"/>
    <lineage>
        <taxon>Bacteria</taxon>
        <taxon>Bacillati</taxon>
        <taxon>Bacillota</taxon>
        <taxon>Bacilli</taxon>
        <taxon>Bacillales</taxon>
        <taxon>Paenibacillaceae</taxon>
        <taxon>Paenibacillus</taxon>
    </lineage>
</organism>
<feature type="chain" id="PRO_5026251984" description="Fibronectin type-III domain-containing protein" evidence="1">
    <location>
        <begin position="26"/>
        <end position="698"/>
    </location>
</feature>
<dbReference type="CDD" id="cd00063">
    <property type="entry name" value="FN3"/>
    <property type="match status" value="1"/>
</dbReference>
<dbReference type="InterPro" id="IPR000421">
    <property type="entry name" value="FA58C"/>
</dbReference>
<evidence type="ECO:0000313" key="3">
    <source>
        <dbReference type="EMBL" id="NEW09500.1"/>
    </source>
</evidence>
<dbReference type="SMART" id="SM00060">
    <property type="entry name" value="FN3"/>
    <property type="match status" value="1"/>
</dbReference>
<protein>
    <recommendedName>
        <fullName evidence="2">Fibronectin type-III domain-containing protein</fullName>
    </recommendedName>
</protein>
<feature type="domain" description="Fibronectin type-III" evidence="2">
    <location>
        <begin position="469"/>
        <end position="551"/>
    </location>
</feature>
<dbReference type="AlphaFoldDB" id="A0A6G4A597"/>
<dbReference type="Gene3D" id="2.60.40.10">
    <property type="entry name" value="Immunoglobulins"/>
    <property type="match status" value="1"/>
</dbReference>
<dbReference type="Pfam" id="PF00754">
    <property type="entry name" value="F5_F8_type_C"/>
    <property type="match status" value="1"/>
</dbReference>
<evidence type="ECO:0000256" key="1">
    <source>
        <dbReference type="SAM" id="SignalP"/>
    </source>
</evidence>
<dbReference type="PROSITE" id="PS50853">
    <property type="entry name" value="FN3"/>
    <property type="match status" value="1"/>
</dbReference>
<sequence>MKTKTALLLSIYVCLMVLLVPSVSASSLPSMQGEAVPSGTVVTGESYSGSPATNAIDGDLTTYWNSGSSSGTIQLNFTSPTPISGVQIAANAFPETSEVYTIYGLSNDKWTRISPPTTLSVKWNSQYKPTILDPISVTPGFYSGIKIQVNAAGYSWVAISEISILRANICSGLDGEMPPKGTTITGTSYPGTEAVNAIDCNLLSYWNSGSSNGMLQLNFPSATAVSSINIAANAYPETDVVYTIYGLLHGSWNQISTSTRYFVNWSPQYNPTLLTPISVTPDYYDGLRIQVNATGTSWAAISEITLSSSLVTGLPSDSKANIIPPMSSNNFPSGLVESSNANLGDGYQAFDRQDNTQGWTPNSVQNQWLSYKFASPVVLVKYTIKPVNHTVGPSRAPKNWKFEGYDGTKWVTLDTRTGITDWKATVAKDFSFVNNTAYDKYRIFVNDNNGDPQYLTIGEMEMMGFDLNIVKNLVATPGDHSITLSWNPLNTATGYNIYQDGVKINQSSVTTNTYKITGLTNSNTYHLGVSALLLSGESATTLVIGIPTPSDFNIIPKMSSNTSPSGLVEFSNAYYGDGYQAFDRQDNTQGWTPNSVQNQWLSYKFSSPKTIVRYTIKPVNHVVGPSRAPKDWKLEGYDGTKWVTLDARTGIIDWQATLAKEFTFTNSTAYDKYRLFVNNNNGDPQYLTIGEMEMIEKN</sequence>
<comment type="caution">
    <text evidence="3">The sequence shown here is derived from an EMBL/GenBank/DDBJ whole genome shotgun (WGS) entry which is preliminary data.</text>
</comment>
<dbReference type="SUPFAM" id="SSF49265">
    <property type="entry name" value="Fibronectin type III"/>
    <property type="match status" value="1"/>
</dbReference>
<dbReference type="EMBL" id="JAAIKC010000019">
    <property type="protein sequence ID" value="NEW09500.1"/>
    <property type="molecule type" value="Genomic_DNA"/>
</dbReference>
<feature type="signal peptide" evidence="1">
    <location>
        <begin position="1"/>
        <end position="25"/>
    </location>
</feature>